<evidence type="ECO:0000313" key="4">
    <source>
        <dbReference type="Proteomes" id="UP000235145"/>
    </source>
</evidence>
<comment type="caution">
    <text evidence="3">The sequence shown here is derived from an EMBL/GenBank/DDBJ whole genome shotgun (WGS) entry which is preliminary data.</text>
</comment>
<dbReference type="PANTHER" id="PTHR45749">
    <property type="match status" value="1"/>
</dbReference>
<evidence type="ECO:0000259" key="2">
    <source>
        <dbReference type="SMART" id="SM00597"/>
    </source>
</evidence>
<proteinExistence type="predicted"/>
<name>A0A9R1VBG0_LACSA</name>
<keyword evidence="4" id="KW-1185">Reference proteome</keyword>
<organism evidence="3 4">
    <name type="scientific">Lactuca sativa</name>
    <name type="common">Garden lettuce</name>
    <dbReference type="NCBI Taxonomy" id="4236"/>
    <lineage>
        <taxon>Eukaryota</taxon>
        <taxon>Viridiplantae</taxon>
        <taxon>Streptophyta</taxon>
        <taxon>Embryophyta</taxon>
        <taxon>Tracheophyta</taxon>
        <taxon>Spermatophyta</taxon>
        <taxon>Magnoliopsida</taxon>
        <taxon>eudicotyledons</taxon>
        <taxon>Gunneridae</taxon>
        <taxon>Pentapetalae</taxon>
        <taxon>asterids</taxon>
        <taxon>campanulids</taxon>
        <taxon>Asterales</taxon>
        <taxon>Asteraceae</taxon>
        <taxon>Cichorioideae</taxon>
        <taxon>Cichorieae</taxon>
        <taxon>Lactucinae</taxon>
        <taxon>Lactuca</taxon>
    </lineage>
</organism>
<gene>
    <name evidence="3" type="ORF">LSAT_V11C600302960</name>
</gene>
<feature type="compositionally biased region" description="Basic and acidic residues" evidence="1">
    <location>
        <begin position="39"/>
        <end position="48"/>
    </location>
</feature>
<evidence type="ECO:0000313" key="3">
    <source>
        <dbReference type="EMBL" id="KAJ0202319.1"/>
    </source>
</evidence>
<feature type="region of interest" description="Disordered" evidence="1">
    <location>
        <begin position="1"/>
        <end position="62"/>
    </location>
</feature>
<protein>
    <recommendedName>
        <fullName evidence="2">TTF-type domain-containing protein</fullName>
    </recommendedName>
</protein>
<dbReference type="InterPro" id="IPR006580">
    <property type="entry name" value="Znf_TTF"/>
</dbReference>
<feature type="compositionally biased region" description="Basic and acidic residues" evidence="1">
    <location>
        <begin position="10"/>
        <end position="26"/>
    </location>
</feature>
<accession>A0A9R1VBG0</accession>
<dbReference type="PANTHER" id="PTHR45749:SF37">
    <property type="entry name" value="OS05G0311600 PROTEIN"/>
    <property type="match status" value="1"/>
</dbReference>
<reference evidence="3 4" key="1">
    <citation type="journal article" date="2017" name="Nat. Commun.">
        <title>Genome assembly with in vitro proximity ligation data and whole-genome triplication in lettuce.</title>
        <authorList>
            <person name="Reyes-Chin-Wo S."/>
            <person name="Wang Z."/>
            <person name="Yang X."/>
            <person name="Kozik A."/>
            <person name="Arikit S."/>
            <person name="Song C."/>
            <person name="Xia L."/>
            <person name="Froenicke L."/>
            <person name="Lavelle D.O."/>
            <person name="Truco M.J."/>
            <person name="Xia R."/>
            <person name="Zhu S."/>
            <person name="Xu C."/>
            <person name="Xu H."/>
            <person name="Xu X."/>
            <person name="Cox K."/>
            <person name="Korf I."/>
            <person name="Meyers B.C."/>
            <person name="Michelmore R.W."/>
        </authorList>
    </citation>
    <scope>NUCLEOTIDE SEQUENCE [LARGE SCALE GENOMIC DNA]</scope>
    <source>
        <strain evidence="4">cv. Salinas</strain>
        <tissue evidence="3">Seedlings</tissue>
    </source>
</reference>
<feature type="domain" description="TTF-type" evidence="2">
    <location>
        <begin position="112"/>
        <end position="209"/>
    </location>
</feature>
<sequence>MGTMKTIDSFFKRKNDDEEPHNENQHNKRHKASTSESQPQEHENKQENDIFEATQSNPNKVDLKNLERDPAKRKQMWEYPINLREQVRRTYMTLGPFQIHLQEYNAKGSKKHPRRFQYSWFNILPNWLEYSPTTHASYCFICYVFNDKPSVCHGYDAFTVKGFYNWKKVNDGKNCAFLKHLGCSQHRNVVTFAENLMNQATHVENITMKQNEAQMLKNRLQLKASIDTVRWLTF</sequence>
<dbReference type="Proteomes" id="UP000235145">
    <property type="component" value="Unassembled WGS sequence"/>
</dbReference>
<dbReference type="AlphaFoldDB" id="A0A9R1VBG0"/>
<dbReference type="SMART" id="SM00597">
    <property type="entry name" value="ZnF_TTF"/>
    <property type="match status" value="1"/>
</dbReference>
<dbReference type="EMBL" id="NBSK02000006">
    <property type="protein sequence ID" value="KAJ0202319.1"/>
    <property type="molecule type" value="Genomic_DNA"/>
</dbReference>
<evidence type="ECO:0000256" key="1">
    <source>
        <dbReference type="SAM" id="MobiDB-lite"/>
    </source>
</evidence>